<dbReference type="InterPro" id="IPR036388">
    <property type="entry name" value="WH-like_DNA-bd_sf"/>
</dbReference>
<protein>
    <submittedName>
        <fullName evidence="1">DNA-binding transcriptional regulator, MarR family</fullName>
    </submittedName>
</protein>
<keyword evidence="1" id="KW-0238">DNA-binding</keyword>
<dbReference type="GO" id="GO:0003700">
    <property type="term" value="F:DNA-binding transcription factor activity"/>
    <property type="evidence" value="ECO:0007669"/>
    <property type="project" value="InterPro"/>
</dbReference>
<dbReference type="STRING" id="1045773.SAMN05216555_102374"/>
<dbReference type="SMART" id="SM00347">
    <property type="entry name" value="HTH_MARR"/>
    <property type="match status" value="1"/>
</dbReference>
<dbReference type="Proteomes" id="UP000182130">
    <property type="component" value="Unassembled WGS sequence"/>
</dbReference>
<dbReference type="InterPro" id="IPR036390">
    <property type="entry name" value="WH_DNA-bd_sf"/>
</dbReference>
<dbReference type="OrthoDB" id="162531at2"/>
<evidence type="ECO:0000313" key="1">
    <source>
        <dbReference type="EMBL" id="SDI47288.1"/>
    </source>
</evidence>
<dbReference type="Pfam" id="PF01047">
    <property type="entry name" value="MarR"/>
    <property type="match status" value="1"/>
</dbReference>
<sequence>MENQPNVGTQRQELLEAVLASGRELSTAAVMFHTKLSELRGLSATEGKAIDILLRFGPMTAGEFCEQSGLAPASVTGLMQRLESKGVARRVRHEGDKRKVLIELVGDQAKAAMPHFVDFMGRLAGLLEGYSDEELRVIADYSSKAARIQQDAAGRLGAGSPGDKDDDGDRAPSPGSA</sequence>
<accession>A0A1G8KV27</accession>
<dbReference type="Gene3D" id="1.10.10.10">
    <property type="entry name" value="Winged helix-like DNA-binding domain superfamily/Winged helix DNA-binding domain"/>
    <property type="match status" value="1"/>
</dbReference>
<dbReference type="GO" id="GO:0006950">
    <property type="term" value="P:response to stress"/>
    <property type="evidence" value="ECO:0007669"/>
    <property type="project" value="TreeGrafter"/>
</dbReference>
<proteinExistence type="predicted"/>
<keyword evidence="2" id="KW-1185">Reference proteome</keyword>
<reference evidence="2" key="1">
    <citation type="submission" date="2016-10" db="EMBL/GenBank/DDBJ databases">
        <authorList>
            <person name="Varghese N."/>
            <person name="Submissions S."/>
        </authorList>
    </citation>
    <scope>NUCLEOTIDE SEQUENCE [LARGE SCALE GENOMIC DNA]</scope>
    <source>
        <strain evidence="2">CGMCC 1.10783</strain>
    </source>
</reference>
<dbReference type="AlphaFoldDB" id="A0A1G8KV27"/>
<evidence type="ECO:0000313" key="2">
    <source>
        <dbReference type="Proteomes" id="UP000182130"/>
    </source>
</evidence>
<dbReference type="InterPro" id="IPR000835">
    <property type="entry name" value="HTH_MarR-typ"/>
</dbReference>
<dbReference type="PANTHER" id="PTHR33164:SF106">
    <property type="entry name" value="TRANSCRIPTIONAL REGULATORY PROTEIN"/>
    <property type="match status" value="1"/>
</dbReference>
<organism evidence="1 2">
    <name type="scientific">Arthrobacter cupressi</name>
    <dbReference type="NCBI Taxonomy" id="1045773"/>
    <lineage>
        <taxon>Bacteria</taxon>
        <taxon>Bacillati</taxon>
        <taxon>Actinomycetota</taxon>
        <taxon>Actinomycetes</taxon>
        <taxon>Micrococcales</taxon>
        <taxon>Micrococcaceae</taxon>
        <taxon>Arthrobacter</taxon>
    </lineage>
</organism>
<dbReference type="PANTHER" id="PTHR33164">
    <property type="entry name" value="TRANSCRIPTIONAL REGULATOR, MARR FAMILY"/>
    <property type="match status" value="1"/>
</dbReference>
<dbReference type="GO" id="GO:0003677">
    <property type="term" value="F:DNA binding"/>
    <property type="evidence" value="ECO:0007669"/>
    <property type="project" value="UniProtKB-KW"/>
</dbReference>
<dbReference type="RefSeq" id="WP_074587142.1">
    <property type="nucleotide sequence ID" value="NZ_FNEI01000002.1"/>
</dbReference>
<gene>
    <name evidence="1" type="ORF">SAMN05216555_102374</name>
</gene>
<dbReference type="SUPFAM" id="SSF46785">
    <property type="entry name" value="Winged helix' DNA-binding domain"/>
    <property type="match status" value="1"/>
</dbReference>
<dbReference type="InterPro" id="IPR039422">
    <property type="entry name" value="MarR/SlyA-like"/>
</dbReference>
<dbReference type="EMBL" id="FNEI01000002">
    <property type="protein sequence ID" value="SDI47288.1"/>
    <property type="molecule type" value="Genomic_DNA"/>
</dbReference>
<name>A0A1G8KV27_9MICC</name>